<proteinExistence type="predicted"/>
<protein>
    <submittedName>
        <fullName evidence="1">Uncharacterized protein</fullName>
    </submittedName>
</protein>
<reference evidence="1" key="1">
    <citation type="submission" date="2021-01" db="EMBL/GenBank/DDBJ databases">
        <title>Whole genome shotgun sequence of Rhizocola hellebori NBRC 109834.</title>
        <authorList>
            <person name="Komaki H."/>
            <person name="Tamura T."/>
        </authorList>
    </citation>
    <scope>NUCLEOTIDE SEQUENCE</scope>
    <source>
        <strain evidence="1">NBRC 109834</strain>
    </source>
</reference>
<evidence type="ECO:0000313" key="1">
    <source>
        <dbReference type="EMBL" id="GIH05895.1"/>
    </source>
</evidence>
<keyword evidence="2" id="KW-1185">Reference proteome</keyword>
<comment type="caution">
    <text evidence="1">The sequence shown here is derived from an EMBL/GenBank/DDBJ whole genome shotgun (WGS) entry which is preliminary data.</text>
</comment>
<accession>A0A8J3Q8L9</accession>
<dbReference type="AlphaFoldDB" id="A0A8J3Q8L9"/>
<dbReference type="RefSeq" id="WP_203909717.1">
    <property type="nucleotide sequence ID" value="NZ_BONY01000022.1"/>
</dbReference>
<dbReference type="EMBL" id="BONY01000022">
    <property type="protein sequence ID" value="GIH05895.1"/>
    <property type="molecule type" value="Genomic_DNA"/>
</dbReference>
<organism evidence="1 2">
    <name type="scientific">Rhizocola hellebori</name>
    <dbReference type="NCBI Taxonomy" id="1392758"/>
    <lineage>
        <taxon>Bacteria</taxon>
        <taxon>Bacillati</taxon>
        <taxon>Actinomycetota</taxon>
        <taxon>Actinomycetes</taxon>
        <taxon>Micromonosporales</taxon>
        <taxon>Micromonosporaceae</taxon>
        <taxon>Rhizocola</taxon>
    </lineage>
</organism>
<evidence type="ECO:0000313" key="2">
    <source>
        <dbReference type="Proteomes" id="UP000612899"/>
    </source>
</evidence>
<dbReference type="Proteomes" id="UP000612899">
    <property type="component" value="Unassembled WGS sequence"/>
</dbReference>
<gene>
    <name evidence="1" type="ORF">Rhe02_39620</name>
</gene>
<name>A0A8J3Q8L9_9ACTN</name>
<sequence length="232" mass="26094">MAIEAEGRHCTHCHEVDAKARIHRAVPTAREPLDQLSSPRELDEIGEDERWLWRLVAEADRVAAGAPPQPDPQQVTDAEERYALVRLAEERVLNRIRVTEGALARPGSWLRPAHRAALVRHLREDRSAAVATAVQRGRIEEALSRLRAIANAHAGYLTEHRIVLSAGRNARAELERIFDDLIDGYAKLSDPPAWFRFGLGYPPPPGAQPQWLAAARETLAQRRKLALEHPKW</sequence>